<organism evidence="2 3">
    <name type="scientific">Sphingobacterium kitahiroshimense</name>
    <dbReference type="NCBI Taxonomy" id="470446"/>
    <lineage>
        <taxon>Bacteria</taxon>
        <taxon>Pseudomonadati</taxon>
        <taxon>Bacteroidota</taxon>
        <taxon>Sphingobacteriia</taxon>
        <taxon>Sphingobacteriales</taxon>
        <taxon>Sphingobacteriaceae</taxon>
        <taxon>Sphingobacterium</taxon>
    </lineage>
</organism>
<dbReference type="Gene3D" id="3.30.160.20">
    <property type="match status" value="1"/>
</dbReference>
<protein>
    <submittedName>
        <fullName evidence="2">Alternative ribosome rescue aminoacyl-tRNA hydrolase ArfB</fullName>
        <ecNumber evidence="2">3.1.1.29</ecNumber>
    </submittedName>
</protein>
<dbReference type="GO" id="GO:0004045">
    <property type="term" value="F:peptidyl-tRNA hydrolase activity"/>
    <property type="evidence" value="ECO:0007669"/>
    <property type="project" value="UniProtKB-EC"/>
</dbReference>
<dbReference type="NCBIfam" id="NF006718">
    <property type="entry name" value="PRK09256.1"/>
    <property type="match status" value="1"/>
</dbReference>
<dbReference type="PROSITE" id="PS00745">
    <property type="entry name" value="RF_PROK_I"/>
    <property type="match status" value="1"/>
</dbReference>
<dbReference type="PANTHER" id="PTHR47814:SF1">
    <property type="entry name" value="PEPTIDYL-TRNA HYDROLASE ARFB"/>
    <property type="match status" value="1"/>
</dbReference>
<dbReference type="RefSeq" id="WP_346581426.1">
    <property type="nucleotide sequence ID" value="NZ_JBDJNQ010000005.1"/>
</dbReference>
<dbReference type="Pfam" id="PF00472">
    <property type="entry name" value="RF-1"/>
    <property type="match status" value="1"/>
</dbReference>
<keyword evidence="2" id="KW-0378">Hydrolase</keyword>
<dbReference type="InterPro" id="IPR000352">
    <property type="entry name" value="Pep_chain_release_fac_I"/>
</dbReference>
<evidence type="ECO:0000313" key="2">
    <source>
        <dbReference type="EMBL" id="MEN5378154.1"/>
    </source>
</evidence>
<evidence type="ECO:0000313" key="3">
    <source>
        <dbReference type="Proteomes" id="UP001409291"/>
    </source>
</evidence>
<accession>A0ABV0BUB9</accession>
<comment type="caution">
    <text evidence="2">The sequence shown here is derived from an EMBL/GenBank/DDBJ whole genome shotgun (WGS) entry which is preliminary data.</text>
</comment>
<name>A0ABV0BUB9_9SPHI</name>
<keyword evidence="3" id="KW-1185">Reference proteome</keyword>
<sequence length="134" mass="15503">MINKELLLRELTFKFARSGGAGGQNVNKVSTKVLLQWPVLASTCVDEDMKSLIMETLSNRINKDGIFQLECDTDRSQLKNKEIAIERFLHIIKTTLTPIKARKKTKIPYRKVLDRLDRKAKQSEKKSNRRWSAE</sequence>
<dbReference type="EMBL" id="JBDJNQ010000005">
    <property type="protein sequence ID" value="MEN5378154.1"/>
    <property type="molecule type" value="Genomic_DNA"/>
</dbReference>
<dbReference type="SUPFAM" id="SSF110916">
    <property type="entry name" value="Peptidyl-tRNA hydrolase domain-like"/>
    <property type="match status" value="1"/>
</dbReference>
<dbReference type="Proteomes" id="UP001409291">
    <property type="component" value="Unassembled WGS sequence"/>
</dbReference>
<evidence type="ECO:0000259" key="1">
    <source>
        <dbReference type="PROSITE" id="PS00745"/>
    </source>
</evidence>
<dbReference type="PANTHER" id="PTHR47814">
    <property type="entry name" value="PEPTIDYL-TRNA HYDROLASE ARFB"/>
    <property type="match status" value="1"/>
</dbReference>
<feature type="domain" description="Prokaryotic-type class I peptide chain release factors" evidence="1">
    <location>
        <begin position="17"/>
        <end position="33"/>
    </location>
</feature>
<gene>
    <name evidence="2" type="primary">arfB</name>
    <name evidence="2" type="ORF">ABE541_12870</name>
</gene>
<reference evidence="2 3" key="1">
    <citation type="submission" date="2024-04" db="EMBL/GenBank/DDBJ databases">
        <title>WGS of bacteria from Torrens River.</title>
        <authorList>
            <person name="Wyrsch E.R."/>
            <person name="Drigo B."/>
        </authorList>
    </citation>
    <scope>NUCLEOTIDE SEQUENCE [LARGE SCALE GENOMIC DNA]</scope>
    <source>
        <strain evidence="2 3">TWI391</strain>
    </source>
</reference>
<proteinExistence type="predicted"/>
<dbReference type="EC" id="3.1.1.29" evidence="2"/>